<feature type="domain" description="ACT" evidence="11">
    <location>
        <begin position="290"/>
        <end position="367"/>
    </location>
</feature>
<evidence type="ECO:0000313" key="13">
    <source>
        <dbReference type="Proteomes" id="UP000315003"/>
    </source>
</evidence>
<dbReference type="PROSITE" id="PS51671">
    <property type="entry name" value="ACT"/>
    <property type="match status" value="1"/>
</dbReference>
<dbReference type="InterPro" id="IPR001086">
    <property type="entry name" value="Preph_deHydtase"/>
</dbReference>
<feature type="domain" description="Prephenate dehydratase" evidence="10">
    <location>
        <begin position="104"/>
        <end position="278"/>
    </location>
</feature>
<accession>A0A517SS05</accession>
<dbReference type="PROSITE" id="PS51171">
    <property type="entry name" value="PREPHENATE_DEHYDR_3"/>
    <property type="match status" value="1"/>
</dbReference>
<dbReference type="EC" id="4.2.1.51" evidence="2"/>
<comment type="pathway">
    <text evidence="1">Amino-acid biosynthesis; L-phenylalanine biosynthesis; phenylpyruvate from prephenate: step 1/1.</text>
</comment>
<dbReference type="UniPathway" id="UPA00121">
    <property type="reaction ID" value="UER00345"/>
</dbReference>
<reference evidence="12 13" key="1">
    <citation type="submission" date="2019-02" db="EMBL/GenBank/DDBJ databases">
        <title>Deep-cultivation of Planctomycetes and their phenomic and genomic characterization uncovers novel biology.</title>
        <authorList>
            <person name="Wiegand S."/>
            <person name="Jogler M."/>
            <person name="Boedeker C."/>
            <person name="Pinto D."/>
            <person name="Vollmers J."/>
            <person name="Rivas-Marin E."/>
            <person name="Kohn T."/>
            <person name="Peeters S.H."/>
            <person name="Heuer A."/>
            <person name="Rast P."/>
            <person name="Oberbeckmann S."/>
            <person name="Bunk B."/>
            <person name="Jeske O."/>
            <person name="Meyerdierks A."/>
            <person name="Storesund J.E."/>
            <person name="Kallscheuer N."/>
            <person name="Luecker S."/>
            <person name="Lage O.M."/>
            <person name="Pohl T."/>
            <person name="Merkel B.J."/>
            <person name="Hornburger P."/>
            <person name="Mueller R.-W."/>
            <person name="Bruemmer F."/>
            <person name="Labrenz M."/>
            <person name="Spormann A.M."/>
            <person name="Op den Camp H."/>
            <person name="Overmann J."/>
            <person name="Amann R."/>
            <person name="Jetten M.S.M."/>
            <person name="Mascher T."/>
            <person name="Medema M.H."/>
            <person name="Devos D.P."/>
            <person name="Kaster A.-K."/>
            <person name="Ovreas L."/>
            <person name="Rohde M."/>
            <person name="Galperin M.Y."/>
            <person name="Jogler C."/>
        </authorList>
    </citation>
    <scope>NUCLEOTIDE SEQUENCE [LARGE SCALE GENOMIC DNA]</scope>
    <source>
        <strain evidence="12 13">SV_7m_r</strain>
    </source>
</reference>
<dbReference type="PIRSF" id="PIRSF001500">
    <property type="entry name" value="Chor_mut_pdt_Ppr"/>
    <property type="match status" value="1"/>
</dbReference>
<keyword evidence="4" id="KW-0057">Aromatic amino acid biosynthesis</keyword>
<evidence type="ECO:0000256" key="5">
    <source>
        <dbReference type="ARBA" id="ARBA00023222"/>
    </source>
</evidence>
<dbReference type="Gene3D" id="3.30.70.260">
    <property type="match status" value="1"/>
</dbReference>
<dbReference type="SUPFAM" id="SSF53850">
    <property type="entry name" value="Periplasmic binding protein-like II"/>
    <property type="match status" value="1"/>
</dbReference>
<dbReference type="EMBL" id="CP036272">
    <property type="protein sequence ID" value="QDT58915.1"/>
    <property type="molecule type" value="Genomic_DNA"/>
</dbReference>
<dbReference type="InterPro" id="IPR002912">
    <property type="entry name" value="ACT_dom"/>
</dbReference>
<dbReference type="InterPro" id="IPR008242">
    <property type="entry name" value="Chor_mutase/pphenate_deHydtase"/>
</dbReference>
<dbReference type="RefSeq" id="WP_145270425.1">
    <property type="nucleotide sequence ID" value="NZ_CP036272.1"/>
</dbReference>
<feature type="compositionally biased region" description="Low complexity" evidence="9">
    <location>
        <begin position="10"/>
        <end position="24"/>
    </location>
</feature>
<evidence type="ECO:0000259" key="10">
    <source>
        <dbReference type="PROSITE" id="PS51171"/>
    </source>
</evidence>
<name>A0A517SS05_9BACT</name>
<keyword evidence="13" id="KW-1185">Reference proteome</keyword>
<organism evidence="12 13">
    <name type="scientific">Stieleria bergensis</name>
    <dbReference type="NCBI Taxonomy" id="2528025"/>
    <lineage>
        <taxon>Bacteria</taxon>
        <taxon>Pseudomonadati</taxon>
        <taxon>Planctomycetota</taxon>
        <taxon>Planctomycetia</taxon>
        <taxon>Pirellulales</taxon>
        <taxon>Pirellulaceae</taxon>
        <taxon>Stieleria</taxon>
    </lineage>
</organism>
<dbReference type="CDD" id="cd04905">
    <property type="entry name" value="ACT_CM-PDT"/>
    <property type="match status" value="1"/>
</dbReference>
<evidence type="ECO:0000256" key="6">
    <source>
        <dbReference type="ARBA" id="ARBA00023239"/>
    </source>
</evidence>
<sequence length="370" mass="39824">MSENTRTDSESSSPSSPDATPTLDQLGAIDGQLADLIKQREQIVSQLAAADQLPTAMQEKAALGLVLNQTSGEPTPPAQACNDSLWQTLLHIASHCRDQINDTSVSFLGPKYSYSHLAAVKFFGEAAPLAPVTSIAAVFDAVHRGDAKYGLVPIENSTDGRIVDTLGMFVRRHMQICGEVLLPIHHNLLASGTRDQITEIHSKPQALSQCRQWLAANFPAAKLIEVGSTTAAAESAAQDPSIAAVASLPAGRAYGLQAINQNIEDNRDNVTRFAVLGREQPQPTGTDKTSLLLQVAHRPGALADVMKIFQQAELNLTWIESFPMPGSRNEYLFFVEFSGHRDQPSVQTAVAQLGTITHRLEILGSYPVAS</sequence>
<dbReference type="SUPFAM" id="SSF55021">
    <property type="entry name" value="ACT-like"/>
    <property type="match status" value="1"/>
</dbReference>
<dbReference type="OrthoDB" id="9802281at2"/>
<dbReference type="GO" id="GO:0004664">
    <property type="term" value="F:prephenate dehydratase activity"/>
    <property type="evidence" value="ECO:0007669"/>
    <property type="project" value="UniProtKB-EC"/>
</dbReference>
<evidence type="ECO:0000256" key="3">
    <source>
        <dbReference type="ARBA" id="ARBA00022605"/>
    </source>
</evidence>
<keyword evidence="5" id="KW-0584">Phenylalanine biosynthesis</keyword>
<dbReference type="PANTHER" id="PTHR21022">
    <property type="entry name" value="PREPHENATE DEHYDRATASE P PROTEIN"/>
    <property type="match status" value="1"/>
</dbReference>
<comment type="catalytic activity">
    <reaction evidence="7">
        <text>prephenate + H(+) = 3-phenylpyruvate + CO2 + H2O</text>
        <dbReference type="Rhea" id="RHEA:21648"/>
        <dbReference type="ChEBI" id="CHEBI:15377"/>
        <dbReference type="ChEBI" id="CHEBI:15378"/>
        <dbReference type="ChEBI" id="CHEBI:16526"/>
        <dbReference type="ChEBI" id="CHEBI:18005"/>
        <dbReference type="ChEBI" id="CHEBI:29934"/>
        <dbReference type="EC" id="4.2.1.51"/>
    </reaction>
</comment>
<evidence type="ECO:0000313" key="12">
    <source>
        <dbReference type="EMBL" id="QDT58915.1"/>
    </source>
</evidence>
<dbReference type="GO" id="GO:0009094">
    <property type="term" value="P:L-phenylalanine biosynthetic process"/>
    <property type="evidence" value="ECO:0007669"/>
    <property type="project" value="UniProtKB-UniPathway"/>
</dbReference>
<dbReference type="PANTHER" id="PTHR21022:SF19">
    <property type="entry name" value="PREPHENATE DEHYDRATASE-RELATED"/>
    <property type="match status" value="1"/>
</dbReference>
<evidence type="ECO:0000256" key="8">
    <source>
        <dbReference type="PIRSR" id="PIRSR001500-2"/>
    </source>
</evidence>
<evidence type="ECO:0000256" key="7">
    <source>
        <dbReference type="ARBA" id="ARBA00047848"/>
    </source>
</evidence>
<keyword evidence="6" id="KW-0456">Lyase</keyword>
<feature type="region of interest" description="Disordered" evidence="9">
    <location>
        <begin position="1"/>
        <end position="24"/>
    </location>
</feature>
<evidence type="ECO:0000256" key="4">
    <source>
        <dbReference type="ARBA" id="ARBA00023141"/>
    </source>
</evidence>
<feature type="site" description="Essential for prephenate dehydratase activity" evidence="8">
    <location>
        <position position="271"/>
    </location>
</feature>
<dbReference type="AlphaFoldDB" id="A0A517SS05"/>
<dbReference type="CDD" id="cd13630">
    <property type="entry name" value="PBP2_PDT_1"/>
    <property type="match status" value="1"/>
</dbReference>
<evidence type="ECO:0000256" key="9">
    <source>
        <dbReference type="SAM" id="MobiDB-lite"/>
    </source>
</evidence>
<dbReference type="GO" id="GO:0005737">
    <property type="term" value="C:cytoplasm"/>
    <property type="evidence" value="ECO:0007669"/>
    <property type="project" value="TreeGrafter"/>
</dbReference>
<dbReference type="NCBIfam" id="NF008865">
    <property type="entry name" value="PRK11898.1"/>
    <property type="match status" value="1"/>
</dbReference>
<dbReference type="Pfam" id="PF00800">
    <property type="entry name" value="PDT"/>
    <property type="match status" value="1"/>
</dbReference>
<evidence type="ECO:0000256" key="1">
    <source>
        <dbReference type="ARBA" id="ARBA00004741"/>
    </source>
</evidence>
<protein>
    <recommendedName>
        <fullName evidence="2">prephenate dehydratase</fullName>
        <ecNumber evidence="2">4.2.1.51</ecNumber>
    </recommendedName>
</protein>
<keyword evidence="3" id="KW-0028">Amino-acid biosynthesis</keyword>
<evidence type="ECO:0000256" key="2">
    <source>
        <dbReference type="ARBA" id="ARBA00013147"/>
    </source>
</evidence>
<dbReference type="Proteomes" id="UP000315003">
    <property type="component" value="Chromosome"/>
</dbReference>
<dbReference type="Gene3D" id="3.40.190.10">
    <property type="entry name" value="Periplasmic binding protein-like II"/>
    <property type="match status" value="2"/>
</dbReference>
<gene>
    <name evidence="12" type="primary">pheA</name>
    <name evidence="12" type="ORF">SV7mr_14170</name>
</gene>
<evidence type="ECO:0000259" key="11">
    <source>
        <dbReference type="PROSITE" id="PS51671"/>
    </source>
</evidence>
<dbReference type="InterPro" id="IPR045865">
    <property type="entry name" value="ACT-like_dom_sf"/>
</dbReference>
<proteinExistence type="predicted"/>